<evidence type="ECO:0000256" key="2">
    <source>
        <dbReference type="ARBA" id="ARBA00022475"/>
    </source>
</evidence>
<dbReference type="AlphaFoldDB" id="A0A1R0ZQ84"/>
<evidence type="ECO:0000256" key="1">
    <source>
        <dbReference type="ARBA" id="ARBA00004651"/>
    </source>
</evidence>
<feature type="transmembrane region" description="Helical" evidence="7">
    <location>
        <begin position="295"/>
        <end position="316"/>
    </location>
</feature>
<feature type="domain" description="HAMP" evidence="8">
    <location>
        <begin position="317"/>
        <end position="369"/>
    </location>
</feature>
<dbReference type="InterPro" id="IPR010559">
    <property type="entry name" value="Sig_transdc_His_kin_internal"/>
</dbReference>
<dbReference type="InterPro" id="IPR003594">
    <property type="entry name" value="HATPase_dom"/>
</dbReference>
<evidence type="ECO:0000256" key="3">
    <source>
        <dbReference type="ARBA" id="ARBA00022553"/>
    </source>
</evidence>
<reference evidence="10 12" key="1">
    <citation type="submission" date="2016-11" db="EMBL/GenBank/DDBJ databases">
        <title>Paenibacillus species isolates.</title>
        <authorList>
            <person name="Beno S.M."/>
        </authorList>
    </citation>
    <scope>NUCLEOTIDE SEQUENCE [LARGE SCALE GENOMIC DNA]</scope>
    <source>
        <strain evidence="10 12">FSL H7-0443</strain>
        <strain evidence="9 11">FSL R5-0923</strain>
    </source>
</reference>
<gene>
    <name evidence="9" type="ORF">BSK51_26500</name>
    <name evidence="10" type="ORF">BSK65_03800</name>
</gene>
<dbReference type="Pfam" id="PF02518">
    <property type="entry name" value="HATPase_c"/>
    <property type="match status" value="1"/>
</dbReference>
<dbReference type="CDD" id="cd18774">
    <property type="entry name" value="PDC2_HK_sensor"/>
    <property type="match status" value="1"/>
</dbReference>
<dbReference type="InterPro" id="IPR050640">
    <property type="entry name" value="Bact_2-comp_sensor_kinase"/>
</dbReference>
<keyword evidence="5" id="KW-0418">Kinase</keyword>
<accession>A0A1R0ZQ84</accession>
<name>A0A1R0ZQ84_9BACL</name>
<keyword evidence="7" id="KW-0812">Transmembrane</keyword>
<keyword evidence="6 7" id="KW-0472">Membrane</keyword>
<dbReference type="Proteomes" id="UP000187313">
    <property type="component" value="Unassembled WGS sequence"/>
</dbReference>
<dbReference type="SMART" id="SM00304">
    <property type="entry name" value="HAMP"/>
    <property type="match status" value="1"/>
</dbReference>
<evidence type="ECO:0000259" key="8">
    <source>
        <dbReference type="PROSITE" id="PS50885"/>
    </source>
</evidence>
<dbReference type="PANTHER" id="PTHR34220:SF7">
    <property type="entry name" value="SENSOR HISTIDINE KINASE YPDA"/>
    <property type="match status" value="1"/>
</dbReference>
<dbReference type="SUPFAM" id="SSF55874">
    <property type="entry name" value="ATPase domain of HSP90 chaperone/DNA topoisomerase II/histidine kinase"/>
    <property type="match status" value="1"/>
</dbReference>
<dbReference type="Pfam" id="PF06580">
    <property type="entry name" value="His_kinase"/>
    <property type="match status" value="1"/>
</dbReference>
<dbReference type="OrthoDB" id="9776552at2"/>
<keyword evidence="11" id="KW-1185">Reference proteome</keyword>
<dbReference type="Pfam" id="PF00672">
    <property type="entry name" value="HAMP"/>
    <property type="match status" value="1"/>
</dbReference>
<feature type="transmembrane region" description="Helical" evidence="7">
    <location>
        <begin position="12"/>
        <end position="34"/>
    </location>
</feature>
<dbReference type="Gene3D" id="3.30.565.10">
    <property type="entry name" value="Histidine kinase-like ATPase, C-terminal domain"/>
    <property type="match status" value="1"/>
</dbReference>
<dbReference type="CDD" id="cd06225">
    <property type="entry name" value="HAMP"/>
    <property type="match status" value="1"/>
</dbReference>
<keyword evidence="4" id="KW-0808">Transferase</keyword>
<protein>
    <recommendedName>
        <fullName evidence="8">HAMP domain-containing protein</fullName>
    </recommendedName>
</protein>
<dbReference type="EMBL" id="MPTW01000001">
    <property type="protein sequence ID" value="OME74799.1"/>
    <property type="molecule type" value="Genomic_DNA"/>
</dbReference>
<dbReference type="PROSITE" id="PS50885">
    <property type="entry name" value="HAMP"/>
    <property type="match status" value="1"/>
</dbReference>
<dbReference type="PANTHER" id="PTHR34220">
    <property type="entry name" value="SENSOR HISTIDINE KINASE YPDA"/>
    <property type="match status" value="1"/>
</dbReference>
<evidence type="ECO:0000256" key="7">
    <source>
        <dbReference type="SAM" id="Phobius"/>
    </source>
</evidence>
<organism evidence="10 12">
    <name type="scientific">Paenibacillus odorifer</name>
    <dbReference type="NCBI Taxonomy" id="189426"/>
    <lineage>
        <taxon>Bacteria</taxon>
        <taxon>Bacillati</taxon>
        <taxon>Bacillota</taxon>
        <taxon>Bacilli</taxon>
        <taxon>Bacillales</taxon>
        <taxon>Paenibacillaceae</taxon>
        <taxon>Paenibacillus</taxon>
    </lineage>
</organism>
<dbReference type="GO" id="GO:0000155">
    <property type="term" value="F:phosphorelay sensor kinase activity"/>
    <property type="evidence" value="ECO:0007669"/>
    <property type="project" value="InterPro"/>
</dbReference>
<dbReference type="SUPFAM" id="SSF158472">
    <property type="entry name" value="HAMP domain-like"/>
    <property type="match status" value="1"/>
</dbReference>
<evidence type="ECO:0000256" key="4">
    <source>
        <dbReference type="ARBA" id="ARBA00022679"/>
    </source>
</evidence>
<evidence type="ECO:0000313" key="11">
    <source>
        <dbReference type="Proteomes" id="UP000187313"/>
    </source>
</evidence>
<keyword evidence="7" id="KW-1133">Transmembrane helix</keyword>
<dbReference type="GO" id="GO:0005886">
    <property type="term" value="C:plasma membrane"/>
    <property type="evidence" value="ECO:0007669"/>
    <property type="project" value="UniProtKB-SubCell"/>
</dbReference>
<proteinExistence type="predicted"/>
<dbReference type="InterPro" id="IPR036890">
    <property type="entry name" value="HATPase_C_sf"/>
</dbReference>
<dbReference type="SMART" id="SM00387">
    <property type="entry name" value="HATPase_c"/>
    <property type="match status" value="1"/>
</dbReference>
<evidence type="ECO:0000313" key="9">
    <source>
        <dbReference type="EMBL" id="OMD46566.1"/>
    </source>
</evidence>
<sequence>MRKNWRMSSTLRLFFILVVILPIILFSIIILNIYKRDILQQNTSRSQQTAQAISYSVSQEIRRLTGLFASIGMDRDVMAKLYEINRKSGVEKQQAYYELKVLIEKYTASISGRVLSVNFLFKDHQSYSYLKNLNLDDSYFRQKTWYGQVLNNPDSVHFLGMMPNILYGNYNPYNMVAALSPSVINPLSQLEMILFTFESSAFDHILQSRDNTESSLFIVTEEGQIISSNTLASRGGEFQMHWFANRGPQEKGYVVDVNGEDRNLITYAKIDQTGWWLVQSIPYADLTANYLSVNYIVWVFALMIILAFILVSFYFVSNVTKPLNELLRQMDLVTEGDLNAKFMRTGSLELIKLGHSFNHMTERIQDLLYHHERQEVEKRKAEFAALQSQINPHFLINTLNSIKFMALISKADNIRNMTHALTRLLASSFNRGGILTTIDEEIDHLKNYLYIMEIRFGRPIQTRWEVDEDLAGYYILKLLLQPILENSIIHGLKNVDYPGIIEIIVSKQAEDLLITIADNGVGMLDMDAQEYDSDGIRHQHSFSGMGNSNVNKRIQLHYGRRYGLKYEKNKPQGTIVSIRLPLIDTPEEEMQDQLLGEGG</sequence>
<evidence type="ECO:0000256" key="6">
    <source>
        <dbReference type="ARBA" id="ARBA00023136"/>
    </source>
</evidence>
<keyword evidence="2" id="KW-1003">Cell membrane</keyword>
<dbReference type="Gene3D" id="1.10.287.130">
    <property type="match status" value="1"/>
</dbReference>
<dbReference type="Proteomes" id="UP000187425">
    <property type="component" value="Unassembled WGS sequence"/>
</dbReference>
<evidence type="ECO:0000313" key="12">
    <source>
        <dbReference type="Proteomes" id="UP000187425"/>
    </source>
</evidence>
<dbReference type="RefSeq" id="WP_076283298.1">
    <property type="nucleotide sequence ID" value="NZ_MPTD01000023.1"/>
</dbReference>
<dbReference type="EMBL" id="MPTD01000023">
    <property type="protein sequence ID" value="OMD46566.1"/>
    <property type="molecule type" value="Genomic_DNA"/>
</dbReference>
<evidence type="ECO:0000256" key="5">
    <source>
        <dbReference type="ARBA" id="ARBA00022777"/>
    </source>
</evidence>
<comment type="caution">
    <text evidence="10">The sequence shown here is derived from an EMBL/GenBank/DDBJ whole genome shotgun (WGS) entry which is preliminary data.</text>
</comment>
<comment type="subcellular location">
    <subcellularLocation>
        <location evidence="1">Cell membrane</location>
        <topology evidence="1">Multi-pass membrane protein</topology>
    </subcellularLocation>
</comment>
<keyword evidence="3" id="KW-0597">Phosphoprotein</keyword>
<evidence type="ECO:0000313" key="10">
    <source>
        <dbReference type="EMBL" id="OME74799.1"/>
    </source>
</evidence>
<dbReference type="Gene3D" id="3.30.450.20">
    <property type="entry name" value="PAS domain"/>
    <property type="match status" value="1"/>
</dbReference>
<dbReference type="InterPro" id="IPR003660">
    <property type="entry name" value="HAMP_dom"/>
</dbReference>